<accession>A0ABR7CM34</accession>
<dbReference type="InterPro" id="IPR017946">
    <property type="entry name" value="PLC-like_Pdiesterase_TIM-brl"/>
</dbReference>
<dbReference type="PROSITE" id="PS51704">
    <property type="entry name" value="GP_PDE"/>
    <property type="match status" value="1"/>
</dbReference>
<reference evidence="3 4" key="1">
    <citation type="submission" date="2020-08" db="EMBL/GenBank/DDBJ databases">
        <title>Genome public.</title>
        <authorList>
            <person name="Liu C."/>
            <person name="Sun Q."/>
        </authorList>
    </citation>
    <scope>NUCLEOTIDE SEQUENCE [LARGE SCALE GENOMIC DNA]</scope>
    <source>
        <strain evidence="3 4">New-7</strain>
    </source>
</reference>
<dbReference type="PANTHER" id="PTHR46320">
    <property type="entry name" value="GLYCEROPHOSPHODIESTER PHOSPHODIESTERASE 1"/>
    <property type="match status" value="1"/>
</dbReference>
<dbReference type="Pfam" id="PF03009">
    <property type="entry name" value="GDPD"/>
    <property type="match status" value="1"/>
</dbReference>
<dbReference type="EMBL" id="JACOOK010000003">
    <property type="protein sequence ID" value="MBC5616719.1"/>
    <property type="molecule type" value="Genomic_DNA"/>
</dbReference>
<organism evidence="3 4">
    <name type="scientific">Alistipes hominis</name>
    <dbReference type="NCBI Taxonomy" id="2763015"/>
    <lineage>
        <taxon>Bacteria</taxon>
        <taxon>Pseudomonadati</taxon>
        <taxon>Bacteroidota</taxon>
        <taxon>Bacteroidia</taxon>
        <taxon>Bacteroidales</taxon>
        <taxon>Rikenellaceae</taxon>
        <taxon>Alistipes</taxon>
    </lineage>
</organism>
<gene>
    <name evidence="3" type="ORF">H8S08_06765</name>
</gene>
<proteinExistence type="predicted"/>
<keyword evidence="4" id="KW-1185">Reference proteome</keyword>
<comment type="caution">
    <text evidence="3">The sequence shown here is derived from an EMBL/GenBank/DDBJ whole genome shotgun (WGS) entry which is preliminary data.</text>
</comment>
<dbReference type="Proteomes" id="UP000636891">
    <property type="component" value="Unassembled WGS sequence"/>
</dbReference>
<dbReference type="SUPFAM" id="SSF51695">
    <property type="entry name" value="PLC-like phosphodiesterases"/>
    <property type="match status" value="1"/>
</dbReference>
<protein>
    <submittedName>
        <fullName evidence="3">Glycerophosphodiester phosphodiesterase family protein</fullName>
    </submittedName>
</protein>
<dbReference type="PANTHER" id="PTHR46320:SF1">
    <property type="entry name" value="GLYCEROPHOSPHODIESTER PHOSPHODIESTERASE 1"/>
    <property type="match status" value="1"/>
</dbReference>
<dbReference type="RefSeq" id="WP_101572476.1">
    <property type="nucleotide sequence ID" value="NZ_JACOOK010000003.1"/>
</dbReference>
<evidence type="ECO:0000313" key="4">
    <source>
        <dbReference type="Proteomes" id="UP000636891"/>
    </source>
</evidence>
<dbReference type="Gene3D" id="3.20.20.190">
    <property type="entry name" value="Phosphatidylinositol (PI) phosphodiesterase"/>
    <property type="match status" value="1"/>
</dbReference>
<evidence type="ECO:0000313" key="3">
    <source>
        <dbReference type="EMBL" id="MBC5616719.1"/>
    </source>
</evidence>
<keyword evidence="1" id="KW-0732">Signal</keyword>
<feature type="signal peptide" evidence="1">
    <location>
        <begin position="1"/>
        <end position="25"/>
    </location>
</feature>
<dbReference type="CDD" id="cd08566">
    <property type="entry name" value="GDPD_AtGDE_like"/>
    <property type="match status" value="1"/>
</dbReference>
<dbReference type="InterPro" id="IPR030395">
    <property type="entry name" value="GP_PDE_dom"/>
</dbReference>
<name>A0ABR7CM34_9BACT</name>
<feature type="chain" id="PRO_5046186451" evidence="1">
    <location>
        <begin position="26"/>
        <end position="296"/>
    </location>
</feature>
<sequence length="296" mass="33683">MKRIIGIIAWTATAVLLLTAHGASAQKKRLHTVPCRNYAQVEAYFRYTPGCGTIVSGHRGGMAPGYPENCIETFENTLSHMPSFFEIDPQMTRDSVIVLMHDPTIDRTTTGKGKVSDYTYEELQRFNLVDRQGTVTPYKIPRVSDVIRWSRGKTILNFDKKEVPRDVLIRLVNELKAKNVIYTVHSADDARTCYGLDPDAHFSAWIGDMRQFREYEATGIPWSRFIAYVVSGTMKPEQRELYDALHAKGVRCMISVAPTVDRLPEAEKRKEGYRTEIAKNPDIIETDYPLELIGLY</sequence>
<evidence type="ECO:0000259" key="2">
    <source>
        <dbReference type="PROSITE" id="PS51704"/>
    </source>
</evidence>
<evidence type="ECO:0000256" key="1">
    <source>
        <dbReference type="SAM" id="SignalP"/>
    </source>
</evidence>
<feature type="domain" description="GP-PDE" evidence="2">
    <location>
        <begin position="53"/>
        <end position="296"/>
    </location>
</feature>